<dbReference type="EMBL" id="QGMK01000759">
    <property type="protein sequence ID" value="TVY78466.1"/>
    <property type="molecule type" value="Genomic_DNA"/>
</dbReference>
<dbReference type="Proteomes" id="UP000469558">
    <property type="component" value="Unassembled WGS sequence"/>
</dbReference>
<comment type="similarity">
    <text evidence="4">Belongs to the class I-like SAM-binding methyltransferase superfamily. gTMT family.</text>
</comment>
<keyword evidence="1 4" id="KW-0489">Methyltransferase</keyword>
<evidence type="ECO:0000256" key="4">
    <source>
        <dbReference type="PROSITE-ProRule" id="PRU00914"/>
    </source>
</evidence>
<organism evidence="5 6">
    <name type="scientific">Lachnellula suecica</name>
    <dbReference type="NCBI Taxonomy" id="602035"/>
    <lineage>
        <taxon>Eukaryota</taxon>
        <taxon>Fungi</taxon>
        <taxon>Dikarya</taxon>
        <taxon>Ascomycota</taxon>
        <taxon>Pezizomycotina</taxon>
        <taxon>Leotiomycetes</taxon>
        <taxon>Helotiales</taxon>
        <taxon>Lachnaceae</taxon>
        <taxon>Lachnellula</taxon>
    </lineage>
</organism>
<feature type="region of interest" description="SAM motif I" evidence="4">
    <location>
        <begin position="89"/>
        <end position="98"/>
    </location>
</feature>
<evidence type="ECO:0000256" key="1">
    <source>
        <dbReference type="ARBA" id="ARBA00022603"/>
    </source>
</evidence>
<keyword evidence="3 4" id="KW-0949">S-adenosyl-L-methionine</keyword>
<evidence type="ECO:0000256" key="3">
    <source>
        <dbReference type="ARBA" id="ARBA00022691"/>
    </source>
</evidence>
<dbReference type="InterPro" id="IPR050447">
    <property type="entry name" value="Erg6_SMT_methyltransf"/>
</dbReference>
<keyword evidence="6" id="KW-1185">Reference proteome</keyword>
<accession>A0A8T9CB25</accession>
<evidence type="ECO:0000313" key="6">
    <source>
        <dbReference type="Proteomes" id="UP000469558"/>
    </source>
</evidence>
<dbReference type="GO" id="GO:0032259">
    <property type="term" value="P:methylation"/>
    <property type="evidence" value="ECO:0007669"/>
    <property type="project" value="UniProtKB-UniRule"/>
</dbReference>
<keyword evidence="2 4" id="KW-0808">Transferase</keyword>
<proteinExistence type="inferred from homology"/>
<dbReference type="OrthoDB" id="506498at2759"/>
<comment type="caution">
    <text evidence="5">The sequence shown here is derived from an EMBL/GenBank/DDBJ whole genome shotgun (WGS) entry which is preliminary data.</text>
</comment>
<comment type="caution">
    <text evidence="4">Lacks conserved residue(s) required for the propagation of feature annotation.</text>
</comment>
<dbReference type="CDD" id="cd02440">
    <property type="entry name" value="AdoMet_MTases"/>
    <property type="match status" value="1"/>
</dbReference>
<dbReference type="PANTHER" id="PTHR44068">
    <property type="entry name" value="ZGC:194242"/>
    <property type="match status" value="1"/>
</dbReference>
<gene>
    <name evidence="5" type="primary">VTE4</name>
    <name evidence="5" type="ORF">LSUE1_G001709</name>
</gene>
<feature type="region of interest" description="SAM motif III" evidence="4">
    <location>
        <begin position="198"/>
        <end position="207"/>
    </location>
</feature>
<name>A0A8T9CB25_9HELO</name>
<sequence>MATNHDGASAPQDIEKYSVPEAEPFVSFQALKDRIRHHYEVASDYYYSLWGEHIHHGYWITPNDSKEKAQIQLIDLILERSKFKAGSKVLDVGCGIGGTSRFLAKNHACHVTGVTISGRQVELAKKLTLEASKEEESPVSGSLRLGEGSVQFIELDAEKMGEYFTTGEKAETFDCVWISEAMSHLPDKQLFFDNAAKLLKPGGKLMVADWFKDVGLTETQFKADIAPIEDGMLLPPLCTQIEYVEKAKKAGLQVFSEPFDISKQVSKTWDLSWGLIQSPALWAFAVSQGRDGLAFFQSFRAMRRGYANGSFRYAVMVFNK</sequence>
<reference evidence="5 6" key="1">
    <citation type="submission" date="2018-05" db="EMBL/GenBank/DDBJ databases">
        <title>Genome sequencing and assembly of the regulated plant pathogen Lachnellula willkommii and related sister species for the development of diagnostic species identification markers.</title>
        <authorList>
            <person name="Giroux E."/>
            <person name="Bilodeau G."/>
        </authorList>
    </citation>
    <scope>NUCLEOTIDE SEQUENCE [LARGE SCALE GENOMIC DNA]</scope>
    <source>
        <strain evidence="5 6">CBS 268.59</strain>
    </source>
</reference>
<evidence type="ECO:0000256" key="2">
    <source>
        <dbReference type="ARBA" id="ARBA00022679"/>
    </source>
</evidence>
<dbReference type="SUPFAM" id="SSF53335">
    <property type="entry name" value="S-adenosyl-L-methionine-dependent methyltransferases"/>
    <property type="match status" value="1"/>
</dbReference>
<dbReference type="Pfam" id="PF02353">
    <property type="entry name" value="CMAS"/>
    <property type="match status" value="1"/>
</dbReference>
<dbReference type="InterPro" id="IPR029063">
    <property type="entry name" value="SAM-dependent_MTases_sf"/>
</dbReference>
<dbReference type="PROSITE" id="PS51581">
    <property type="entry name" value="SAM_GTMT"/>
    <property type="match status" value="1"/>
</dbReference>
<protein>
    <submittedName>
        <fullName evidence="5">Putative tocopherol O-methyltransferase-like chloroplastic protein</fullName>
    </submittedName>
</protein>
<dbReference type="AlphaFoldDB" id="A0A8T9CB25"/>
<dbReference type="PANTHER" id="PTHR44068:SF11">
    <property type="entry name" value="GERANYL DIPHOSPHATE 2-C-METHYLTRANSFERASE"/>
    <property type="match status" value="1"/>
</dbReference>
<evidence type="ECO:0000313" key="5">
    <source>
        <dbReference type="EMBL" id="TVY78466.1"/>
    </source>
</evidence>
<dbReference type="GO" id="GO:0008168">
    <property type="term" value="F:methyltransferase activity"/>
    <property type="evidence" value="ECO:0007669"/>
    <property type="project" value="UniProtKB-KW"/>
</dbReference>
<dbReference type="InterPro" id="IPR025774">
    <property type="entry name" value="PiNMT-like"/>
</dbReference>
<dbReference type="Gene3D" id="3.40.50.150">
    <property type="entry name" value="Vaccinia Virus protein VP39"/>
    <property type="match status" value="1"/>
</dbReference>